<dbReference type="Pfam" id="PF05593">
    <property type="entry name" value="RHS_repeat"/>
    <property type="match status" value="2"/>
</dbReference>
<sequence>MARLNFLRAVRAAGVVVAAAAAVLAGPGAHAQAVGDPYNYSRSSSFGYAADGLLESETVEPGNPQLCVTTSYAYDSYGNKTSSTTAGCAGASGLALFDSRSSSVGYATHTVSVNGSSVSVPAGQFATSSSNALSQSESRTYDPRFGAVLALTGPNGLVTSWQYDDFGRKVQETRADGTKTVSYYCTLGVSFNGVAITTATNSPGCHNGGAPAIPAPASGEAPADALRYEHTVSLGSNGVQMGPFTRVYFDRAGRKLRTVTQAFDGADQLGGTTQLVVQDIDYNAYGTAVLQTQPYFLATGSSIAGGGGAYGMTLTEVDALGRPTAAYTTDGQGSVASKAFGSRGSRRAAVLSTAYAGLVTTTTDDKGRPRTEEKNAEGKVVRVTDALGAQLVHVHDAFGNLVATKDALQNVTTIAYDVRGRKLTLSDPDAGVTGYCYDALGQLKAQQTSNQRGSHAAGACPGVSGAGSTAPTVAGWTTIAYDKLGRTTHRIEPEYATSWTYDKYADGSTCNKGVGKLCQVTTTHGLNRSYVYDTLGRPTDTRLTVSGGPAFASTVSYDATTGKPASQTYPTGVKLNYVYTGKGFLQSVTLGTAVTVQPRPATPGGAAAAARTLNAGSELWRAMSVDAWGGVQKQSYHNGIQGWREAEADTGRVTRLAAGVNGGAGVIDQRTAWNSVGQLTSRIDALGDGASGVQVLDTFQYDAIGRLTSYQVSGNSTPVTRTVNLQYNALGMLLYKSDVGLYTYGAQATAGVRPHALQRVVGANNVDYGYDLNGNLQSASGGKYRSVSYTSFNLPDGQSGIGGPGGSPRYTWLYDENHQRLKEVRSNAQGTRTTWNLHPHNQGGLGFEREEAPAGAQNRHYLTAGGGVIGVLVTTGALPTLAGTAPPVADTVTAVKLEYWHKDQLGSLVATTDHWGTVTARYAYDPFGKRRYTTSAYDANGNLVIDWTTDTNAGTDRGFTGHEHLDDVGLIHMNGRVFDPTLGRFMQADPFVQDPLALQNYDRYAYCYNNPLTCTDPSGYFSLSKLWKKLRPFVGIAISFWLAPGAPIWGAEWGFLGATGITSPLAQAAVAGFVGGAVGSGSLQGGLQGAFSAAMFFQAGDLISGAGVFSSLGGIADPIGQVMVHGVAGCVTSVAGGGKCGPGAISAAFSKAATFAPGMKEISSAVRERGDFMDIAKGTIVSSVVGGTGSVLGGGKFSNGAQTGAFSYLFNWLAHVGVKMKVPLVGGASFGIGVSNNAGSWDAGVIIESDLPVVHAGKLLGKTAVEIGLQEGDFLSNKGEQSLNMEAGYKAAGVSVQRSADGRITGGAVSFGPQMGLEVSGQQTRTLSIRNEVIPAIKGAIDKVKNWFGS</sequence>
<dbReference type="InterPro" id="IPR006530">
    <property type="entry name" value="YD"/>
</dbReference>
<proteinExistence type="predicted"/>
<dbReference type="PANTHER" id="PTHR32305:SF15">
    <property type="entry name" value="PROTEIN RHSA-RELATED"/>
    <property type="match status" value="1"/>
</dbReference>
<evidence type="ECO:0000313" key="2">
    <source>
        <dbReference type="EMBL" id="MEF7613631.1"/>
    </source>
</evidence>
<keyword evidence="1" id="KW-0732">Signal</keyword>
<keyword evidence="3" id="KW-1185">Reference proteome</keyword>
<dbReference type="RefSeq" id="WP_332288572.1">
    <property type="nucleotide sequence ID" value="NZ_JAZIBG010000019.1"/>
</dbReference>
<feature type="chain" id="PRO_5043903319" evidence="1">
    <location>
        <begin position="32"/>
        <end position="1350"/>
    </location>
</feature>
<feature type="signal peptide" evidence="1">
    <location>
        <begin position="1"/>
        <end position="31"/>
    </location>
</feature>
<dbReference type="Gene3D" id="2.180.10.10">
    <property type="entry name" value="RHS repeat-associated core"/>
    <property type="match status" value="2"/>
</dbReference>
<organism evidence="2 3">
    <name type="scientific">Aquincola agrisoli</name>
    <dbReference type="NCBI Taxonomy" id="3119538"/>
    <lineage>
        <taxon>Bacteria</taxon>
        <taxon>Pseudomonadati</taxon>
        <taxon>Pseudomonadota</taxon>
        <taxon>Betaproteobacteria</taxon>
        <taxon>Burkholderiales</taxon>
        <taxon>Sphaerotilaceae</taxon>
        <taxon>Aquincola</taxon>
    </lineage>
</organism>
<dbReference type="EMBL" id="JAZIBG010000019">
    <property type="protein sequence ID" value="MEF7613631.1"/>
    <property type="molecule type" value="Genomic_DNA"/>
</dbReference>
<dbReference type="NCBIfam" id="TIGR03696">
    <property type="entry name" value="Rhs_assc_core"/>
    <property type="match status" value="1"/>
</dbReference>
<dbReference type="InterPro" id="IPR050708">
    <property type="entry name" value="T6SS_VgrG/RHS"/>
</dbReference>
<evidence type="ECO:0000256" key="1">
    <source>
        <dbReference type="SAM" id="SignalP"/>
    </source>
</evidence>
<evidence type="ECO:0000313" key="3">
    <source>
        <dbReference type="Proteomes" id="UP001336250"/>
    </source>
</evidence>
<reference evidence="2 3" key="1">
    <citation type="submission" date="2024-02" db="EMBL/GenBank/DDBJ databases">
        <title>Genome sequence of Aquincola sp. MAHUQ-54.</title>
        <authorList>
            <person name="Huq M.A."/>
        </authorList>
    </citation>
    <scope>NUCLEOTIDE SEQUENCE [LARGE SCALE GENOMIC DNA]</scope>
    <source>
        <strain evidence="2 3">MAHUQ-54</strain>
    </source>
</reference>
<protein>
    <submittedName>
        <fullName evidence="2">RHS repeat-associated core domain-containing protein</fullName>
    </submittedName>
</protein>
<dbReference type="InterPro" id="IPR031325">
    <property type="entry name" value="RHS_repeat"/>
</dbReference>
<comment type="caution">
    <text evidence="2">The sequence shown here is derived from an EMBL/GenBank/DDBJ whole genome shotgun (WGS) entry which is preliminary data.</text>
</comment>
<dbReference type="InterPro" id="IPR022385">
    <property type="entry name" value="Rhs_assc_core"/>
</dbReference>
<dbReference type="Proteomes" id="UP001336250">
    <property type="component" value="Unassembled WGS sequence"/>
</dbReference>
<dbReference type="PANTHER" id="PTHR32305">
    <property type="match status" value="1"/>
</dbReference>
<gene>
    <name evidence="2" type="ORF">V4F39_06885</name>
</gene>
<accession>A0AAW9Q1B6</accession>
<name>A0AAW9Q1B6_9BURK</name>
<dbReference type="NCBIfam" id="TIGR01643">
    <property type="entry name" value="YD_repeat_2x"/>
    <property type="match status" value="2"/>
</dbReference>